<dbReference type="EMBL" id="CM018047">
    <property type="protein sequence ID" value="KAA8524974.1"/>
    <property type="molecule type" value="Genomic_DNA"/>
</dbReference>
<dbReference type="Gene3D" id="1.20.1280.50">
    <property type="match status" value="1"/>
</dbReference>
<evidence type="ECO:0000313" key="3">
    <source>
        <dbReference type="Proteomes" id="UP000325577"/>
    </source>
</evidence>
<dbReference type="PANTHER" id="PTHR31672">
    <property type="entry name" value="BNACNNG10540D PROTEIN"/>
    <property type="match status" value="1"/>
</dbReference>
<feature type="domain" description="F-box" evidence="1">
    <location>
        <begin position="7"/>
        <end position="57"/>
    </location>
</feature>
<sequence>MSTDLCQFTVKDLPRDVIVDILSRLPVRSLLRFKCVCKSWYDLLKNPNFCAKHFNQITFHNTTTNSSCFLFTRRQSNANNNYRSVSLLSSNETFDVPINLDIPFLSISKPLRISGTSNGLVCLSVTPVGSIILLWNPATREFKDLPISPISRPQSGPIKVVFGFGFDPNTNDYKVLRIVYYCYPCNQVEVYSLRTNSWREINTPVQFIIMESSCRVFLRGKFHWTALGVGDLNGRELIVSFDMRDEEFRHMTLPDIRHSDDEDFGYGWHLVALKDCLAVIVYPSDAPNKSFDIWVMNEYGVGGSWTKLMSFGPYPGVNKPLGCRNNGEVLLHKDNGELVLFEPGTREFRNVPINGAPYCSEVFIHMESLLPVRGGKVVEETDLNAVVPDLFFVRKIDLMLE</sequence>
<dbReference type="AlphaFoldDB" id="A0A5J5A4A1"/>
<dbReference type="Pfam" id="PF07734">
    <property type="entry name" value="FBA_1"/>
    <property type="match status" value="1"/>
</dbReference>
<accession>A0A5J5A4A1</accession>
<dbReference type="NCBIfam" id="TIGR01640">
    <property type="entry name" value="F_box_assoc_1"/>
    <property type="match status" value="1"/>
</dbReference>
<dbReference type="SUPFAM" id="SSF81383">
    <property type="entry name" value="F-box domain"/>
    <property type="match status" value="1"/>
</dbReference>
<evidence type="ECO:0000313" key="2">
    <source>
        <dbReference type="EMBL" id="KAA8524974.1"/>
    </source>
</evidence>
<dbReference type="SMART" id="SM00256">
    <property type="entry name" value="FBOX"/>
    <property type="match status" value="1"/>
</dbReference>
<gene>
    <name evidence="2" type="ORF">F0562_011388</name>
</gene>
<dbReference type="SUPFAM" id="SSF50965">
    <property type="entry name" value="Galactose oxidase, central domain"/>
    <property type="match status" value="1"/>
</dbReference>
<dbReference type="Pfam" id="PF00646">
    <property type="entry name" value="F-box"/>
    <property type="match status" value="1"/>
</dbReference>
<dbReference type="InterPro" id="IPR017451">
    <property type="entry name" value="F-box-assoc_interact_dom"/>
</dbReference>
<protein>
    <recommendedName>
        <fullName evidence="1">F-box domain-containing protein</fullName>
    </recommendedName>
</protein>
<dbReference type="Proteomes" id="UP000325577">
    <property type="component" value="Linkage Group LG4"/>
</dbReference>
<keyword evidence="3" id="KW-1185">Reference proteome</keyword>
<evidence type="ECO:0000259" key="1">
    <source>
        <dbReference type="PROSITE" id="PS50181"/>
    </source>
</evidence>
<organism evidence="2 3">
    <name type="scientific">Nyssa sinensis</name>
    <dbReference type="NCBI Taxonomy" id="561372"/>
    <lineage>
        <taxon>Eukaryota</taxon>
        <taxon>Viridiplantae</taxon>
        <taxon>Streptophyta</taxon>
        <taxon>Embryophyta</taxon>
        <taxon>Tracheophyta</taxon>
        <taxon>Spermatophyta</taxon>
        <taxon>Magnoliopsida</taxon>
        <taxon>eudicotyledons</taxon>
        <taxon>Gunneridae</taxon>
        <taxon>Pentapetalae</taxon>
        <taxon>asterids</taxon>
        <taxon>Cornales</taxon>
        <taxon>Nyssaceae</taxon>
        <taxon>Nyssa</taxon>
    </lineage>
</organism>
<dbReference type="PANTHER" id="PTHR31672:SF13">
    <property type="entry name" value="F-BOX PROTEIN CPR30-LIKE"/>
    <property type="match status" value="1"/>
</dbReference>
<dbReference type="CDD" id="cd22157">
    <property type="entry name" value="F-box_AtFBW1-like"/>
    <property type="match status" value="1"/>
</dbReference>
<proteinExistence type="predicted"/>
<dbReference type="InterPro" id="IPR050796">
    <property type="entry name" value="SCF_F-box_component"/>
</dbReference>
<dbReference type="OrthoDB" id="1867629at2759"/>
<name>A0A5J5A4A1_9ASTE</name>
<reference evidence="2 3" key="1">
    <citation type="submission" date="2019-09" db="EMBL/GenBank/DDBJ databases">
        <title>A chromosome-level genome assembly of the Chinese tupelo Nyssa sinensis.</title>
        <authorList>
            <person name="Yang X."/>
            <person name="Kang M."/>
            <person name="Yang Y."/>
            <person name="Xiong H."/>
            <person name="Wang M."/>
            <person name="Zhang Z."/>
            <person name="Wang Z."/>
            <person name="Wu H."/>
            <person name="Ma T."/>
            <person name="Liu J."/>
            <person name="Xi Z."/>
        </authorList>
    </citation>
    <scope>NUCLEOTIDE SEQUENCE [LARGE SCALE GENOMIC DNA]</scope>
    <source>
        <strain evidence="2">J267</strain>
        <tissue evidence="2">Leaf</tissue>
    </source>
</reference>
<dbReference type="InterPro" id="IPR006527">
    <property type="entry name" value="F-box-assoc_dom_typ1"/>
</dbReference>
<dbReference type="InterPro" id="IPR001810">
    <property type="entry name" value="F-box_dom"/>
</dbReference>
<dbReference type="InterPro" id="IPR011043">
    <property type="entry name" value="Gal_Oxase/kelch_b-propeller"/>
</dbReference>
<dbReference type="PROSITE" id="PS50181">
    <property type="entry name" value="FBOX"/>
    <property type="match status" value="1"/>
</dbReference>
<dbReference type="InterPro" id="IPR036047">
    <property type="entry name" value="F-box-like_dom_sf"/>
</dbReference>